<evidence type="ECO:0000313" key="9">
    <source>
        <dbReference type="EMBL" id="OWK39073.1"/>
    </source>
</evidence>
<feature type="domain" description="Acyl-CoA dehydrogenase/oxidase C-terminal" evidence="6">
    <location>
        <begin position="224"/>
        <end position="376"/>
    </location>
</feature>
<dbReference type="Gene3D" id="1.20.140.10">
    <property type="entry name" value="Butyryl-CoA Dehydrogenase, subunit A, domain 3"/>
    <property type="match status" value="1"/>
</dbReference>
<dbReference type="Pfam" id="PF02771">
    <property type="entry name" value="Acyl-CoA_dh_N"/>
    <property type="match status" value="1"/>
</dbReference>
<dbReference type="InterPro" id="IPR037069">
    <property type="entry name" value="AcylCoA_DH/ox_N_sf"/>
</dbReference>
<dbReference type="AlphaFoldDB" id="A0A225DDL1"/>
<dbReference type="InterPro" id="IPR009100">
    <property type="entry name" value="AcylCoA_DH/oxidase_NM_dom_sf"/>
</dbReference>
<reference evidence="10" key="1">
    <citation type="submission" date="2017-06" db="EMBL/GenBank/DDBJ databases">
        <title>Genome analysis of Fimbriiglobus ruber SP5, the first member of the order Planctomycetales with confirmed chitinolytic capability.</title>
        <authorList>
            <person name="Ravin N.V."/>
            <person name="Rakitin A.L."/>
            <person name="Ivanova A.A."/>
            <person name="Beletsky A.V."/>
            <person name="Kulichevskaya I.S."/>
            <person name="Mardanov A.V."/>
            <person name="Dedysh S.N."/>
        </authorList>
    </citation>
    <scope>NUCLEOTIDE SEQUENCE [LARGE SCALE GENOMIC DNA]</scope>
    <source>
        <strain evidence="10">SP5</strain>
    </source>
</reference>
<dbReference type="InterPro" id="IPR052547">
    <property type="entry name" value="Mito_Isobutyryl-CoADH"/>
</dbReference>
<dbReference type="InterPro" id="IPR009075">
    <property type="entry name" value="AcylCo_DH/oxidase_C"/>
</dbReference>
<protein>
    <submittedName>
        <fullName evidence="9">Acyl-CoA dehydrogenase, short-chain specific</fullName>
    </submittedName>
</protein>
<dbReference type="Pfam" id="PF02770">
    <property type="entry name" value="Acyl-CoA_dh_M"/>
    <property type="match status" value="1"/>
</dbReference>
<evidence type="ECO:0000259" key="8">
    <source>
        <dbReference type="Pfam" id="PF02771"/>
    </source>
</evidence>
<keyword evidence="10" id="KW-1185">Reference proteome</keyword>
<keyword evidence="4 5" id="KW-0274">FAD</keyword>
<keyword evidence="5" id="KW-0560">Oxidoreductase</keyword>
<dbReference type="EMBL" id="NIDE01000011">
    <property type="protein sequence ID" value="OWK39073.1"/>
    <property type="molecule type" value="Genomic_DNA"/>
</dbReference>
<name>A0A225DDL1_9BACT</name>
<gene>
    <name evidence="9" type="ORF">FRUB_06155</name>
</gene>
<dbReference type="Gene3D" id="1.10.540.10">
    <property type="entry name" value="Acyl-CoA dehydrogenase/oxidase, N-terminal domain"/>
    <property type="match status" value="1"/>
</dbReference>
<evidence type="ECO:0000313" key="10">
    <source>
        <dbReference type="Proteomes" id="UP000214646"/>
    </source>
</evidence>
<dbReference type="PIRSF" id="PIRSF016578">
    <property type="entry name" value="HsaA"/>
    <property type="match status" value="1"/>
</dbReference>
<sequence length="382" mass="40046">MSDTTSQWTTSAEAVARDVLSRYAADVDRQARWPAESLEALKAGGFFGLTVPTTHGGAGAGPRTFADVLSKLAEGCASTAMIYLMHVCGTQVIVAATGFGRRDQLLRDIAAGRHLSTLAFSEKGSRSHFWAPVSQATADGDVYHITAEKSWVTSAGRANGYIVSTRSAGTTEPTTSTLYYVPEGTTGLSVAGSWAGLGLRGNASAPMRLKDVDVPASDRVSGEGGGFDTMINVILPWFQLGSAAVAVGIARASVAGVREHLLGAKFEHLGQTLAALPNLRAELALMQITTDAQAAFLHQVAWKMENPQPDTMLAVLGSKAAATEAALQVTDLAMRVCGGTAFSGQFGVERNFRDARAGSVMAPTTDVLYDFVGKAVLGMPLF</sequence>
<feature type="domain" description="Acyl-CoA dehydrogenase/oxidase N-terminal" evidence="8">
    <location>
        <begin position="5"/>
        <end position="112"/>
    </location>
</feature>
<proteinExistence type="inferred from homology"/>
<accession>A0A225DDL1</accession>
<dbReference type="OrthoDB" id="9802447at2"/>
<evidence type="ECO:0000256" key="5">
    <source>
        <dbReference type="RuleBase" id="RU362125"/>
    </source>
</evidence>
<dbReference type="CDD" id="cd00567">
    <property type="entry name" value="ACAD"/>
    <property type="match status" value="1"/>
</dbReference>
<comment type="similarity">
    <text evidence="2 5">Belongs to the acyl-CoA dehydrogenase family.</text>
</comment>
<comment type="caution">
    <text evidence="9">The sequence shown here is derived from an EMBL/GenBank/DDBJ whole genome shotgun (WGS) entry which is preliminary data.</text>
</comment>
<evidence type="ECO:0000256" key="4">
    <source>
        <dbReference type="ARBA" id="ARBA00022827"/>
    </source>
</evidence>
<dbReference type="InterPro" id="IPR036250">
    <property type="entry name" value="AcylCo_DH-like_C"/>
</dbReference>
<comment type="cofactor">
    <cofactor evidence="1 5">
        <name>FAD</name>
        <dbReference type="ChEBI" id="CHEBI:57692"/>
    </cofactor>
</comment>
<keyword evidence="3 5" id="KW-0285">Flavoprotein</keyword>
<dbReference type="InterPro" id="IPR006091">
    <property type="entry name" value="Acyl-CoA_Oxase/DH_mid-dom"/>
</dbReference>
<dbReference type="Proteomes" id="UP000214646">
    <property type="component" value="Unassembled WGS sequence"/>
</dbReference>
<dbReference type="InterPro" id="IPR046373">
    <property type="entry name" value="Acyl-CoA_Oxase/DH_mid-dom_sf"/>
</dbReference>
<dbReference type="InterPro" id="IPR013786">
    <property type="entry name" value="AcylCoA_DH/ox_N"/>
</dbReference>
<dbReference type="PANTHER" id="PTHR43831">
    <property type="entry name" value="ISOBUTYRYL-COA DEHYDROGENASE"/>
    <property type="match status" value="1"/>
</dbReference>
<dbReference type="Pfam" id="PF00441">
    <property type="entry name" value="Acyl-CoA_dh_1"/>
    <property type="match status" value="1"/>
</dbReference>
<dbReference type="GO" id="GO:0016627">
    <property type="term" value="F:oxidoreductase activity, acting on the CH-CH group of donors"/>
    <property type="evidence" value="ECO:0007669"/>
    <property type="project" value="InterPro"/>
</dbReference>
<evidence type="ECO:0000259" key="7">
    <source>
        <dbReference type="Pfam" id="PF02770"/>
    </source>
</evidence>
<evidence type="ECO:0000256" key="1">
    <source>
        <dbReference type="ARBA" id="ARBA00001974"/>
    </source>
</evidence>
<dbReference type="GO" id="GO:0050660">
    <property type="term" value="F:flavin adenine dinucleotide binding"/>
    <property type="evidence" value="ECO:0007669"/>
    <property type="project" value="InterPro"/>
</dbReference>
<organism evidence="9 10">
    <name type="scientific">Fimbriiglobus ruber</name>
    <dbReference type="NCBI Taxonomy" id="1908690"/>
    <lineage>
        <taxon>Bacteria</taxon>
        <taxon>Pseudomonadati</taxon>
        <taxon>Planctomycetota</taxon>
        <taxon>Planctomycetia</taxon>
        <taxon>Gemmatales</taxon>
        <taxon>Gemmataceae</taxon>
        <taxon>Fimbriiglobus</taxon>
    </lineage>
</organism>
<dbReference type="SUPFAM" id="SSF56645">
    <property type="entry name" value="Acyl-CoA dehydrogenase NM domain-like"/>
    <property type="match status" value="1"/>
</dbReference>
<evidence type="ECO:0000259" key="6">
    <source>
        <dbReference type="Pfam" id="PF00441"/>
    </source>
</evidence>
<dbReference type="SUPFAM" id="SSF47203">
    <property type="entry name" value="Acyl-CoA dehydrogenase C-terminal domain-like"/>
    <property type="match status" value="1"/>
</dbReference>
<dbReference type="RefSeq" id="WP_088257058.1">
    <property type="nucleotide sequence ID" value="NZ_NIDE01000011.1"/>
</dbReference>
<evidence type="ECO:0000256" key="3">
    <source>
        <dbReference type="ARBA" id="ARBA00022630"/>
    </source>
</evidence>
<feature type="domain" description="Acyl-CoA oxidase/dehydrogenase middle" evidence="7">
    <location>
        <begin position="118"/>
        <end position="212"/>
    </location>
</feature>
<evidence type="ECO:0000256" key="2">
    <source>
        <dbReference type="ARBA" id="ARBA00009347"/>
    </source>
</evidence>
<dbReference type="Gene3D" id="2.40.110.10">
    <property type="entry name" value="Butyryl-CoA Dehydrogenase, subunit A, domain 2"/>
    <property type="match status" value="1"/>
</dbReference>
<dbReference type="PANTHER" id="PTHR43831:SF1">
    <property type="entry name" value="ISOBUTYRYL-COA DEHYDROGENASE, MITOCHONDRIAL"/>
    <property type="match status" value="1"/>
</dbReference>